<sequence>MVKKTKRKKHIEESILNFINDKITNISQSSHENNGIFKMSIDDSITWIKKYANDFTKFDESIEICVDLKGLDSKKSDQNISGTIALPAGTGRNLIIAAFVNEDMKNEVISNGATYAGYESLIEMIKSNKRKKIDVCIAHPSTMAKLASELGKILGPKGLMPNPKLGTVSNDIISLVKSINNHVFLKSDKTSRIRSMIGKISFSHHDIKINFDAFIDGLSKIISNGSIGQCYLTTTQGQFCLEIQK</sequence>
<dbReference type="SUPFAM" id="SSF56808">
    <property type="entry name" value="Ribosomal protein L1"/>
    <property type="match status" value="1"/>
</dbReference>
<keyword evidence="7 10" id="KW-0689">Ribosomal protein</keyword>
<name>A0AAE4VJL7_9RICK</name>
<keyword evidence="8 10" id="KW-0687">Ribonucleoprotein</keyword>
<evidence type="ECO:0000256" key="6">
    <source>
        <dbReference type="ARBA" id="ARBA00022884"/>
    </source>
</evidence>
<dbReference type="CDD" id="cd00403">
    <property type="entry name" value="Ribosomal_L1"/>
    <property type="match status" value="1"/>
</dbReference>
<organism evidence="11 12">
    <name type="scientific">Lyticum sinuosum</name>
    <dbReference type="NCBI Taxonomy" id="1332059"/>
    <lineage>
        <taxon>Bacteria</taxon>
        <taxon>Pseudomonadati</taxon>
        <taxon>Pseudomonadota</taxon>
        <taxon>Alphaproteobacteria</taxon>
        <taxon>Rickettsiales</taxon>
        <taxon>Lyticum</taxon>
    </lineage>
</organism>
<dbReference type="Proteomes" id="UP001289135">
    <property type="component" value="Unassembled WGS sequence"/>
</dbReference>
<comment type="caution">
    <text evidence="11">The sequence shown here is derived from an EMBL/GenBank/DDBJ whole genome shotgun (WGS) entry which is preliminary data.</text>
</comment>
<evidence type="ECO:0000256" key="3">
    <source>
        <dbReference type="ARBA" id="ARBA00022555"/>
    </source>
</evidence>
<dbReference type="Pfam" id="PF00687">
    <property type="entry name" value="Ribosomal_L1"/>
    <property type="match status" value="1"/>
</dbReference>
<dbReference type="InterPro" id="IPR023674">
    <property type="entry name" value="Ribosomal_uL1-like"/>
</dbReference>
<evidence type="ECO:0000256" key="9">
    <source>
        <dbReference type="ARBA" id="ARBA00059110"/>
    </source>
</evidence>
<dbReference type="InterPro" id="IPR016095">
    <property type="entry name" value="Ribosomal_uL1_3-a/b-sand"/>
</dbReference>
<evidence type="ECO:0000256" key="5">
    <source>
        <dbReference type="ARBA" id="ARBA00022845"/>
    </source>
</evidence>
<dbReference type="GO" id="GO:0006417">
    <property type="term" value="P:regulation of translation"/>
    <property type="evidence" value="ECO:0007669"/>
    <property type="project" value="UniProtKB-KW"/>
</dbReference>
<dbReference type="Gene3D" id="3.30.190.20">
    <property type="match status" value="1"/>
</dbReference>
<dbReference type="PANTHER" id="PTHR36427">
    <property type="entry name" value="54S RIBOSOMAL PROTEIN L1, MITOCHONDRIAL"/>
    <property type="match status" value="1"/>
</dbReference>
<keyword evidence="2" id="KW-0678">Repressor</keyword>
<reference evidence="11" key="1">
    <citation type="submission" date="2023-02" db="EMBL/GenBank/DDBJ databases">
        <title>Host association and intracellularity evolved multiple times independently in the Rickettsiales.</title>
        <authorList>
            <person name="Castelli M."/>
            <person name="Nardi T."/>
            <person name="Gammuto L."/>
            <person name="Bellinzona G."/>
            <person name="Sabaneyeva E."/>
            <person name="Potekhin A."/>
            <person name="Serra V."/>
            <person name="Petroni G."/>
            <person name="Sassera D."/>
        </authorList>
    </citation>
    <scope>NUCLEOTIDE SEQUENCE</scope>
    <source>
        <strain evidence="11">USBL-36I1</strain>
    </source>
</reference>
<proteinExistence type="inferred from homology"/>
<dbReference type="FunFam" id="3.40.50.790:FF:000001">
    <property type="entry name" value="50S ribosomal protein L1"/>
    <property type="match status" value="1"/>
</dbReference>
<dbReference type="Gene3D" id="3.40.50.790">
    <property type="match status" value="1"/>
</dbReference>
<dbReference type="PROSITE" id="PS01199">
    <property type="entry name" value="RIBOSOMAL_L1"/>
    <property type="match status" value="1"/>
</dbReference>
<dbReference type="GO" id="GO:0000049">
    <property type="term" value="F:tRNA binding"/>
    <property type="evidence" value="ECO:0007669"/>
    <property type="project" value="UniProtKB-KW"/>
</dbReference>
<dbReference type="AlphaFoldDB" id="A0AAE4VJL7"/>
<evidence type="ECO:0000256" key="8">
    <source>
        <dbReference type="ARBA" id="ARBA00023274"/>
    </source>
</evidence>
<evidence type="ECO:0000313" key="11">
    <source>
        <dbReference type="EMBL" id="MDZ5761031.1"/>
    </source>
</evidence>
<protein>
    <recommendedName>
        <fullName evidence="10">Ribosomal protein</fullName>
    </recommendedName>
</protein>
<comment type="function">
    <text evidence="9">Protein L1 is also a translational repressor protein, it controls the translation of the L11 operon by binding to its mRNA.</text>
</comment>
<dbReference type="InterPro" id="IPR002143">
    <property type="entry name" value="Ribosomal_uL1"/>
</dbReference>
<evidence type="ECO:0000256" key="10">
    <source>
        <dbReference type="RuleBase" id="RU000659"/>
    </source>
</evidence>
<dbReference type="PANTHER" id="PTHR36427:SF3">
    <property type="entry name" value="LARGE RIBOSOMAL SUBUNIT PROTEIN UL1M"/>
    <property type="match status" value="1"/>
</dbReference>
<keyword evidence="6" id="KW-0694">RNA-binding</keyword>
<keyword evidence="12" id="KW-1185">Reference proteome</keyword>
<comment type="similarity">
    <text evidence="1 10">Belongs to the universal ribosomal protein uL1 family.</text>
</comment>
<dbReference type="InterPro" id="IPR023673">
    <property type="entry name" value="Ribosomal_uL1_CS"/>
</dbReference>
<dbReference type="PIRSF" id="PIRSF002155">
    <property type="entry name" value="Ribosomal_L1"/>
    <property type="match status" value="1"/>
</dbReference>
<evidence type="ECO:0000256" key="2">
    <source>
        <dbReference type="ARBA" id="ARBA00022491"/>
    </source>
</evidence>
<dbReference type="GO" id="GO:0003735">
    <property type="term" value="F:structural constituent of ribosome"/>
    <property type="evidence" value="ECO:0007669"/>
    <property type="project" value="InterPro"/>
</dbReference>
<dbReference type="EMBL" id="JARGYU010000001">
    <property type="protein sequence ID" value="MDZ5761031.1"/>
    <property type="molecule type" value="Genomic_DNA"/>
</dbReference>
<dbReference type="InterPro" id="IPR028364">
    <property type="entry name" value="Ribosomal_uL1/biogenesis"/>
</dbReference>
<gene>
    <name evidence="11" type="ORF">Lyticum_00191</name>
</gene>
<keyword evidence="5" id="KW-0810">Translation regulation</keyword>
<accession>A0AAE4VJL7</accession>
<evidence type="ECO:0000256" key="1">
    <source>
        <dbReference type="ARBA" id="ARBA00010531"/>
    </source>
</evidence>
<evidence type="ECO:0000313" key="12">
    <source>
        <dbReference type="Proteomes" id="UP001289135"/>
    </source>
</evidence>
<evidence type="ECO:0000256" key="4">
    <source>
        <dbReference type="ARBA" id="ARBA00022730"/>
    </source>
</evidence>
<keyword evidence="4" id="KW-0699">rRNA-binding</keyword>
<dbReference type="GO" id="GO:0015934">
    <property type="term" value="C:large ribosomal subunit"/>
    <property type="evidence" value="ECO:0007669"/>
    <property type="project" value="InterPro"/>
</dbReference>
<evidence type="ECO:0000256" key="7">
    <source>
        <dbReference type="ARBA" id="ARBA00022980"/>
    </source>
</evidence>
<keyword evidence="3" id="KW-0820">tRNA-binding</keyword>
<dbReference type="RefSeq" id="WP_322498463.1">
    <property type="nucleotide sequence ID" value="NZ_JARGYU010000001.1"/>
</dbReference>
<dbReference type="GO" id="GO:0006412">
    <property type="term" value="P:translation"/>
    <property type="evidence" value="ECO:0007669"/>
    <property type="project" value="InterPro"/>
</dbReference>
<dbReference type="GO" id="GO:0019843">
    <property type="term" value="F:rRNA binding"/>
    <property type="evidence" value="ECO:0007669"/>
    <property type="project" value="UniProtKB-KW"/>
</dbReference>